<dbReference type="OrthoDB" id="4288630at2"/>
<gene>
    <name evidence="1" type="ORF">DY218_05710</name>
</gene>
<sequence>MAVFVGVVCLVVVAGVVWLLARLDSWRPAGLERWNRARGRCPGCGSGRTRTIVSDNRLNGMLECKACSRAWHPDPDSHPPAGP</sequence>
<keyword evidence="2" id="KW-1185">Reference proteome</keyword>
<evidence type="ECO:0000313" key="2">
    <source>
        <dbReference type="Proteomes" id="UP000263094"/>
    </source>
</evidence>
<accession>A0A372MAW7</accession>
<dbReference type="SUPFAM" id="SSF144020">
    <property type="entry name" value="FdhE-like"/>
    <property type="match status" value="1"/>
</dbReference>
<evidence type="ECO:0000313" key="1">
    <source>
        <dbReference type="EMBL" id="RFU87750.1"/>
    </source>
</evidence>
<dbReference type="InterPro" id="IPR024064">
    <property type="entry name" value="FdhE-like_sf"/>
</dbReference>
<name>A0A372MAW7_9ACTN</name>
<comment type="caution">
    <text evidence="1">The sequence shown here is derived from an EMBL/GenBank/DDBJ whole genome shotgun (WGS) entry which is preliminary data.</text>
</comment>
<proteinExistence type="predicted"/>
<dbReference type="AlphaFoldDB" id="A0A372MAW7"/>
<dbReference type="RefSeq" id="WP_128554797.1">
    <property type="nucleotide sequence ID" value="NZ_QUAK01000025.1"/>
</dbReference>
<organism evidence="1 2">
    <name type="scientific">Streptomyces triticagri</name>
    <dbReference type="NCBI Taxonomy" id="2293568"/>
    <lineage>
        <taxon>Bacteria</taxon>
        <taxon>Bacillati</taxon>
        <taxon>Actinomycetota</taxon>
        <taxon>Actinomycetes</taxon>
        <taxon>Kitasatosporales</taxon>
        <taxon>Streptomycetaceae</taxon>
        <taxon>Streptomyces</taxon>
    </lineage>
</organism>
<reference evidence="1 2" key="1">
    <citation type="submission" date="2018-08" db="EMBL/GenBank/DDBJ databases">
        <title>Isolation, diversity and antifungal activity of Actinobacteria from wheat.</title>
        <authorList>
            <person name="Han C."/>
        </authorList>
    </citation>
    <scope>NUCLEOTIDE SEQUENCE [LARGE SCALE GENOMIC DNA]</scope>
    <source>
        <strain evidence="1 2">NEAU-YY421</strain>
    </source>
</reference>
<protein>
    <submittedName>
        <fullName evidence="1">Uncharacterized protein</fullName>
    </submittedName>
</protein>
<dbReference type="Proteomes" id="UP000263094">
    <property type="component" value="Unassembled WGS sequence"/>
</dbReference>
<dbReference type="EMBL" id="QUAK01000025">
    <property type="protein sequence ID" value="RFU87750.1"/>
    <property type="molecule type" value="Genomic_DNA"/>
</dbReference>